<organism evidence="1 2">
    <name type="scientific">Salinigranum rubrum</name>
    <dbReference type="NCBI Taxonomy" id="755307"/>
    <lineage>
        <taxon>Archaea</taxon>
        <taxon>Methanobacteriati</taxon>
        <taxon>Methanobacteriota</taxon>
        <taxon>Stenosarchaea group</taxon>
        <taxon>Halobacteria</taxon>
        <taxon>Halobacteriales</taxon>
        <taxon>Haloferacaceae</taxon>
        <taxon>Salinigranum</taxon>
    </lineage>
</organism>
<dbReference type="Gene3D" id="3.30.450.150">
    <property type="entry name" value="Haem-degrading domain"/>
    <property type="match status" value="1"/>
</dbReference>
<proteinExistence type="predicted"/>
<dbReference type="EMBL" id="CP026309">
    <property type="protein sequence ID" value="AUV80896.1"/>
    <property type="molecule type" value="Genomic_DNA"/>
</dbReference>
<dbReference type="OrthoDB" id="23563at2157"/>
<dbReference type="PANTHER" id="PTHR34309">
    <property type="entry name" value="SLR1406 PROTEIN"/>
    <property type="match status" value="1"/>
</dbReference>
<sequence>MTHVTLDAAKTMIDAAEDRAADIDVPMCIAVMDDGANLVAFHRMDGALLASVDIAQNKAYTAVTIELDSATVGDLAQPGEELYGIGGTNDGRIVTFGGGVPLEVDGDVVGAVGVSGGSVEEDVTVVEAAVEAFEP</sequence>
<evidence type="ECO:0000313" key="2">
    <source>
        <dbReference type="Proteomes" id="UP000236584"/>
    </source>
</evidence>
<name>A0A2I8VG50_9EURY</name>
<dbReference type="GeneID" id="35591193"/>
<dbReference type="PANTHER" id="PTHR34309:SF1">
    <property type="entry name" value="PROTEIN GLCG"/>
    <property type="match status" value="1"/>
</dbReference>
<gene>
    <name evidence="1" type="ORF">C2R22_03850</name>
</gene>
<evidence type="ECO:0000313" key="1">
    <source>
        <dbReference type="EMBL" id="AUV80896.1"/>
    </source>
</evidence>
<reference evidence="1 2" key="1">
    <citation type="submission" date="2018-01" db="EMBL/GenBank/DDBJ databases">
        <title>Complete genome sequence of Salinigranum rubrum GX10T, an extremely halophilic archaeon isolated from a marine solar saltern.</title>
        <authorList>
            <person name="Han S."/>
        </authorList>
    </citation>
    <scope>NUCLEOTIDE SEQUENCE [LARGE SCALE GENOMIC DNA]</scope>
    <source>
        <strain evidence="1 2">GX10</strain>
    </source>
</reference>
<dbReference type="RefSeq" id="WP_103424583.1">
    <property type="nucleotide sequence ID" value="NZ_CP026309.1"/>
</dbReference>
<dbReference type="InterPro" id="IPR052517">
    <property type="entry name" value="GlcG_carb_metab_protein"/>
</dbReference>
<dbReference type="InterPro" id="IPR038084">
    <property type="entry name" value="PduO/GlcC-like_sf"/>
</dbReference>
<dbReference type="AlphaFoldDB" id="A0A2I8VG50"/>
<dbReference type="KEGG" id="srub:C2R22_03850"/>
<dbReference type="InterPro" id="IPR005624">
    <property type="entry name" value="PduO/GlcC-like"/>
</dbReference>
<dbReference type="Pfam" id="PF03928">
    <property type="entry name" value="HbpS-like"/>
    <property type="match status" value="1"/>
</dbReference>
<dbReference type="Proteomes" id="UP000236584">
    <property type="component" value="Chromosome"/>
</dbReference>
<protein>
    <submittedName>
        <fullName evidence="1">DNA polymerase III subunit delta</fullName>
    </submittedName>
</protein>
<accession>A0A2I8VG50</accession>
<dbReference type="SUPFAM" id="SSF143744">
    <property type="entry name" value="GlcG-like"/>
    <property type="match status" value="1"/>
</dbReference>
<keyword evidence="2" id="KW-1185">Reference proteome</keyword>